<dbReference type="InterPro" id="IPR003607">
    <property type="entry name" value="HD/PDEase_dom"/>
</dbReference>
<accession>A0A6G7GSK0</accession>
<dbReference type="InterPro" id="IPR052020">
    <property type="entry name" value="Cyclic_di-GMP/3'3'-cGAMP_PDE"/>
</dbReference>
<feature type="transmembrane region" description="Helical" evidence="1">
    <location>
        <begin position="12"/>
        <end position="31"/>
    </location>
</feature>
<feature type="domain" description="HD-GYP" evidence="2">
    <location>
        <begin position="319"/>
        <end position="530"/>
    </location>
</feature>
<evidence type="ECO:0000259" key="2">
    <source>
        <dbReference type="PROSITE" id="PS51832"/>
    </source>
</evidence>
<proteinExistence type="predicted"/>
<protein>
    <recommendedName>
        <fullName evidence="2">HD-GYP domain-containing protein</fullName>
    </recommendedName>
</protein>
<dbReference type="SMART" id="SM00471">
    <property type="entry name" value="HDc"/>
    <property type="match status" value="1"/>
</dbReference>
<reference evidence="3 4" key="1">
    <citation type="submission" date="2020-02" db="EMBL/GenBank/DDBJ databases">
        <title>Newly sequenced genome of strain CSTR1 showed variability in Candidatus Kuenenia stuttgartiensis genomes.</title>
        <authorList>
            <person name="Ding C."/>
            <person name="Adrian L."/>
        </authorList>
    </citation>
    <scope>NUCLEOTIDE SEQUENCE [LARGE SCALE GENOMIC DNA]</scope>
    <source>
        <strain evidence="3 4">CSTR1</strain>
    </source>
</reference>
<dbReference type="EMBL" id="CP049055">
    <property type="protein sequence ID" value="QII12558.1"/>
    <property type="molecule type" value="Genomic_DNA"/>
</dbReference>
<sequence>MLNRNVIKQNVMFLSITILLFILFGTVLYVGSSQIYEREAKWQHGKTTAQLVSGKKIIEEYFSESAQNLLFLRDLPNTKDYADSDFESIHYKKIEEKIFRDFARVYKKYSQIKIIDASGHEIVRINKHQDDTTMIVPDSDLRDHRHHPHFQETMKLDKDQMCSSPIGVTIDQEKVDGPCIPVISFATPLFNSENEKKGILILDIFFSEALEFLPKNMFIQTEEGNIISLKQDGSVNFATSDYIFHDRSGWLYLSDVETIHYATVEFLPDKRFIVAMFHSHPLLKAGLQRLIWVSVLLLALFFCLILVIGYINFSRFRALIEAQKAIIFSLVRLTESRDQETGDHLERTRNYTIILARQLRKKKKYRKILTNEFLEDLYDAASLHDIGKVGIRDAVLLKKTRLSDEEYKEMAEHPRTGKQVLQDAIDTFKLKQSFLILGRNICAYHHEKYNGKGYPEGLKGRQIPLEARIFAVCDVYDAMRSKRTYKEPLSHEETVKRIESDSGEHFDPDIVDAFLEIEKEFKGISASENINIKVPKSFK</sequence>
<evidence type="ECO:0000256" key="1">
    <source>
        <dbReference type="SAM" id="Phobius"/>
    </source>
</evidence>
<dbReference type="CDD" id="cd00077">
    <property type="entry name" value="HDc"/>
    <property type="match status" value="1"/>
</dbReference>
<dbReference type="CDD" id="cd18773">
    <property type="entry name" value="PDC1_HK_sensor"/>
    <property type="match status" value="1"/>
</dbReference>
<feature type="transmembrane region" description="Helical" evidence="1">
    <location>
        <begin position="290"/>
        <end position="311"/>
    </location>
</feature>
<dbReference type="PANTHER" id="PTHR45228:SF5">
    <property type="entry name" value="CYCLIC DI-GMP PHOSPHODIESTERASE VC_1348-RELATED"/>
    <property type="match status" value="1"/>
</dbReference>
<dbReference type="AlphaFoldDB" id="A0A6G7GSK0"/>
<dbReference type="Gene3D" id="1.10.3210.10">
    <property type="entry name" value="Hypothetical protein af1432"/>
    <property type="match status" value="1"/>
</dbReference>
<dbReference type="RefSeq" id="WP_164995125.1">
    <property type="nucleotide sequence ID" value="NZ_CP049055.1"/>
</dbReference>
<dbReference type="SUPFAM" id="SSF109604">
    <property type="entry name" value="HD-domain/PDEase-like"/>
    <property type="match status" value="1"/>
</dbReference>
<dbReference type="Pfam" id="PF21623">
    <property type="entry name" value="HK_sensor_dom_bact"/>
    <property type="match status" value="1"/>
</dbReference>
<dbReference type="Proteomes" id="UP000501926">
    <property type="component" value="Chromosome"/>
</dbReference>
<organism evidence="3 4">
    <name type="scientific">Kuenenia stuttgartiensis</name>
    <dbReference type="NCBI Taxonomy" id="174633"/>
    <lineage>
        <taxon>Bacteria</taxon>
        <taxon>Pseudomonadati</taxon>
        <taxon>Planctomycetota</taxon>
        <taxon>Candidatus Brocadiia</taxon>
        <taxon>Candidatus Brocadiales</taxon>
        <taxon>Candidatus Brocadiaceae</taxon>
        <taxon>Candidatus Kuenenia</taxon>
    </lineage>
</organism>
<dbReference type="InterPro" id="IPR037522">
    <property type="entry name" value="HD_GYP_dom"/>
</dbReference>
<keyword evidence="1" id="KW-1133">Transmembrane helix</keyword>
<dbReference type="PANTHER" id="PTHR45228">
    <property type="entry name" value="CYCLIC DI-GMP PHOSPHODIESTERASE TM_0186-RELATED"/>
    <property type="match status" value="1"/>
</dbReference>
<evidence type="ECO:0000313" key="3">
    <source>
        <dbReference type="EMBL" id="QII12558.1"/>
    </source>
</evidence>
<dbReference type="PROSITE" id="PS51832">
    <property type="entry name" value="HD_GYP"/>
    <property type="match status" value="1"/>
</dbReference>
<name>A0A6G7GSK0_KUEST</name>
<dbReference type="Gene3D" id="3.30.450.20">
    <property type="entry name" value="PAS domain"/>
    <property type="match status" value="1"/>
</dbReference>
<keyword evidence="1" id="KW-0472">Membrane</keyword>
<evidence type="ECO:0000313" key="4">
    <source>
        <dbReference type="Proteomes" id="UP000501926"/>
    </source>
</evidence>
<dbReference type="InterPro" id="IPR048760">
    <property type="entry name" value="VP0354-like_sensor_dom"/>
</dbReference>
<keyword evidence="1" id="KW-0812">Transmembrane</keyword>
<dbReference type="InterPro" id="IPR029151">
    <property type="entry name" value="Sensor-like_sf"/>
</dbReference>
<gene>
    <name evidence="3" type="ORF">KsCSTR_31790</name>
</gene>
<dbReference type="Pfam" id="PF13487">
    <property type="entry name" value="HD_5"/>
    <property type="match status" value="1"/>
</dbReference>
<dbReference type="SUPFAM" id="SSF103190">
    <property type="entry name" value="Sensory domain-like"/>
    <property type="match status" value="1"/>
</dbReference>